<organism evidence="3 4">
    <name type="scientific">Bradyrhizobium campsiandrae</name>
    <dbReference type="NCBI Taxonomy" id="1729892"/>
    <lineage>
        <taxon>Bacteria</taxon>
        <taxon>Pseudomonadati</taxon>
        <taxon>Pseudomonadota</taxon>
        <taxon>Alphaproteobacteria</taxon>
        <taxon>Hyphomicrobiales</taxon>
        <taxon>Nitrobacteraceae</taxon>
        <taxon>Bradyrhizobium</taxon>
    </lineage>
</organism>
<dbReference type="RefSeq" id="WP_188108041.1">
    <property type="nucleotide sequence ID" value="NZ_JAANIH010000103.1"/>
</dbReference>
<feature type="compositionally biased region" description="Basic and acidic residues" evidence="1">
    <location>
        <begin position="1"/>
        <end position="11"/>
    </location>
</feature>
<dbReference type="InterPro" id="IPR029016">
    <property type="entry name" value="GAF-like_dom_sf"/>
</dbReference>
<feature type="region of interest" description="Disordered" evidence="1">
    <location>
        <begin position="1"/>
        <end position="74"/>
    </location>
</feature>
<accession>A0ABR7UHZ4</accession>
<gene>
    <name evidence="3" type="ORF">HA482_31725</name>
</gene>
<dbReference type="InterPro" id="IPR014757">
    <property type="entry name" value="Tscrpt_reg_IclR_C"/>
</dbReference>
<evidence type="ECO:0000313" key="4">
    <source>
        <dbReference type="Proteomes" id="UP000639516"/>
    </source>
</evidence>
<dbReference type="Proteomes" id="UP000639516">
    <property type="component" value="Unassembled WGS sequence"/>
</dbReference>
<dbReference type="SUPFAM" id="SSF55781">
    <property type="entry name" value="GAF domain-like"/>
    <property type="match status" value="1"/>
</dbReference>
<dbReference type="EMBL" id="JAATTO010000055">
    <property type="protein sequence ID" value="MBC9982783.1"/>
    <property type="molecule type" value="Genomic_DNA"/>
</dbReference>
<evidence type="ECO:0000256" key="1">
    <source>
        <dbReference type="SAM" id="MobiDB-lite"/>
    </source>
</evidence>
<name>A0ABR7UHZ4_9BRAD</name>
<feature type="domain" description="IclR-ED" evidence="2">
    <location>
        <begin position="53"/>
        <end position="118"/>
    </location>
</feature>
<dbReference type="Pfam" id="PF01614">
    <property type="entry name" value="IclR_C"/>
    <property type="match status" value="1"/>
</dbReference>
<feature type="compositionally biased region" description="Basic and acidic residues" evidence="1">
    <location>
        <begin position="22"/>
        <end position="41"/>
    </location>
</feature>
<feature type="region of interest" description="Disordered" evidence="1">
    <location>
        <begin position="115"/>
        <end position="141"/>
    </location>
</feature>
<evidence type="ECO:0000313" key="3">
    <source>
        <dbReference type="EMBL" id="MBC9982783.1"/>
    </source>
</evidence>
<evidence type="ECO:0000259" key="2">
    <source>
        <dbReference type="Pfam" id="PF01614"/>
    </source>
</evidence>
<comment type="caution">
    <text evidence="3">The sequence shown here is derived from an EMBL/GenBank/DDBJ whole genome shotgun (WGS) entry which is preliminary data.</text>
</comment>
<keyword evidence="4" id="KW-1185">Reference proteome</keyword>
<reference evidence="3 4" key="1">
    <citation type="journal article" date="2020" name="Arch. Microbiol.">
        <title>Bradyrhizobium campsiandrae sp. nov., a nitrogen-fixing bacterial strain isolated from a native leguminous tree from the Amazon adapted to flooded conditions.</title>
        <authorList>
            <person name="Cabral Michel D."/>
            <person name="Martins da Costa E."/>
            <person name="Azarias Guimaraes A."/>
            <person name="Soares de Carvalho T."/>
            <person name="Santos de Castro Caputo P."/>
            <person name="Willems A."/>
            <person name="de Souza Moreira F.M."/>
        </authorList>
    </citation>
    <scope>NUCLEOTIDE SEQUENCE [LARGE SCALE GENOMIC DNA]</scope>
    <source>
        <strain evidence="4">INPA 384B</strain>
    </source>
</reference>
<sequence>MTHPLRRDKLPPARRRGVRWFGEPRRERPSRAVARCDDRGRGQHCRRLLPRGVEGKQNIRHTAWPGDPKPLHSSSIGKALLAAKPPKGRTETMAKSPLDAMTGYTIIDRTRVAEEMKRSSSPRLVVTRSRAAKMWPTSWRS</sequence>
<dbReference type="Gene3D" id="3.30.450.40">
    <property type="match status" value="1"/>
</dbReference>
<protein>
    <recommendedName>
        <fullName evidence="2">IclR-ED domain-containing protein</fullName>
    </recommendedName>
</protein>
<proteinExistence type="predicted"/>